<feature type="non-terminal residue" evidence="2">
    <location>
        <position position="1"/>
    </location>
</feature>
<sequence length="128" mass="14614">GGYAGASGVKGVNRYSLWYVRTSKPQIKDFKATSGKKDIPVKFTFNGFEYVSKNKGYNDRDPNGSTVNPYQKAAGERNRVKWMLDITKDGETVYHQENYLRSIPQKDNQKPNEGDAGQFKSEELRWQP</sequence>
<name>A0A9X9F1T7_BACCE</name>
<gene>
    <name evidence="2" type="ORF">FC695_38350</name>
</gene>
<feature type="non-terminal residue" evidence="2">
    <location>
        <position position="128"/>
    </location>
</feature>
<dbReference type="Proteomes" id="UP000308444">
    <property type="component" value="Unassembled WGS sequence"/>
</dbReference>
<protein>
    <submittedName>
        <fullName evidence="2">Uncharacterized protein</fullName>
    </submittedName>
</protein>
<reference evidence="2 3" key="1">
    <citation type="journal article" date="2019" name="Environ. Microbiol.">
        <title>An active ?-lactamase is a part of an orchestrated cell wall stress resistance network of Bacillus subtilis and related rhizosphere species.</title>
        <authorList>
            <person name="Bucher T."/>
            <person name="Keren-Paz A."/>
            <person name="Hausser J."/>
            <person name="Olender T."/>
            <person name="Cytryn E."/>
            <person name="Kolodkin-Gal I."/>
        </authorList>
    </citation>
    <scope>NUCLEOTIDE SEQUENCE [LARGE SCALE GENOMIC DNA]</scope>
    <source>
        <strain evidence="2 3">I32</strain>
    </source>
</reference>
<evidence type="ECO:0000256" key="1">
    <source>
        <dbReference type="SAM" id="MobiDB-lite"/>
    </source>
</evidence>
<proteinExistence type="predicted"/>
<dbReference type="EMBL" id="SZOH01004140">
    <property type="protein sequence ID" value="TKI88026.1"/>
    <property type="molecule type" value="Genomic_DNA"/>
</dbReference>
<organism evidence="2 3">
    <name type="scientific">Bacillus cereus</name>
    <dbReference type="NCBI Taxonomy" id="1396"/>
    <lineage>
        <taxon>Bacteria</taxon>
        <taxon>Bacillati</taxon>
        <taxon>Bacillota</taxon>
        <taxon>Bacilli</taxon>
        <taxon>Bacillales</taxon>
        <taxon>Bacillaceae</taxon>
        <taxon>Bacillus</taxon>
        <taxon>Bacillus cereus group</taxon>
    </lineage>
</organism>
<comment type="caution">
    <text evidence="2">The sequence shown here is derived from an EMBL/GenBank/DDBJ whole genome shotgun (WGS) entry which is preliminary data.</text>
</comment>
<accession>A0A9X9F1T7</accession>
<evidence type="ECO:0000313" key="3">
    <source>
        <dbReference type="Proteomes" id="UP000308444"/>
    </source>
</evidence>
<feature type="region of interest" description="Disordered" evidence="1">
    <location>
        <begin position="100"/>
        <end position="128"/>
    </location>
</feature>
<dbReference type="AlphaFoldDB" id="A0A9X9F1T7"/>
<evidence type="ECO:0000313" key="2">
    <source>
        <dbReference type="EMBL" id="TKI88026.1"/>
    </source>
</evidence>